<organism evidence="8 9">
    <name type="scientific">Seminavis robusta</name>
    <dbReference type="NCBI Taxonomy" id="568900"/>
    <lineage>
        <taxon>Eukaryota</taxon>
        <taxon>Sar</taxon>
        <taxon>Stramenopiles</taxon>
        <taxon>Ochrophyta</taxon>
        <taxon>Bacillariophyta</taxon>
        <taxon>Bacillariophyceae</taxon>
        <taxon>Bacillariophycidae</taxon>
        <taxon>Naviculales</taxon>
        <taxon>Naviculaceae</taxon>
        <taxon>Seminavis</taxon>
    </lineage>
</organism>
<evidence type="ECO:0000256" key="6">
    <source>
        <dbReference type="SAM" id="SignalP"/>
    </source>
</evidence>
<evidence type="ECO:0000313" key="9">
    <source>
        <dbReference type="Proteomes" id="UP001153069"/>
    </source>
</evidence>
<dbReference type="PANTHER" id="PTHR36541:SF1">
    <property type="entry name" value="SUPEROXIDE REDUCTASE-RELATED"/>
    <property type="match status" value="1"/>
</dbReference>
<evidence type="ECO:0000256" key="1">
    <source>
        <dbReference type="ARBA" id="ARBA00005941"/>
    </source>
</evidence>
<evidence type="ECO:0000313" key="8">
    <source>
        <dbReference type="EMBL" id="CAB9524439.1"/>
    </source>
</evidence>
<keyword evidence="4" id="KW-0249">Electron transport</keyword>
<reference evidence="8" key="1">
    <citation type="submission" date="2020-06" db="EMBL/GenBank/DDBJ databases">
        <authorList>
            <consortium name="Plant Systems Biology data submission"/>
        </authorList>
    </citation>
    <scope>NUCLEOTIDE SEQUENCE</scope>
    <source>
        <strain evidence="8">D6</strain>
    </source>
</reference>
<keyword evidence="3" id="KW-0479">Metal-binding</keyword>
<sequence>MQKVLSYLFLSGFLSLAVGFCPMPTAPAEKTQLLATKDDNNPLFQEEISRRVALVLAAATAAAGVGTLPAAVAMPLSGKVEALEYENKDLVNVKGAPEKHLPQTTVKGTSVKVVVPHVMDPEKPHFIEYLWLKDEDSNKVIEAKHFVATDAAPPTLVAKVAKGTKVRPLLFCNLHGLWQGESFTV</sequence>
<dbReference type="OrthoDB" id="200272at2759"/>
<keyword evidence="6" id="KW-0732">Signal</keyword>
<dbReference type="PANTHER" id="PTHR36541">
    <property type="entry name" value="SUPEROXIDE REDUCTASE-RELATED"/>
    <property type="match status" value="1"/>
</dbReference>
<dbReference type="Proteomes" id="UP001153069">
    <property type="component" value="Unassembled WGS sequence"/>
</dbReference>
<dbReference type="InterPro" id="IPR002742">
    <property type="entry name" value="Desulfoferrodoxin_Fe-bd_dom"/>
</dbReference>
<dbReference type="AlphaFoldDB" id="A0A9N8EQW7"/>
<keyword evidence="5" id="KW-0408">Iron</keyword>
<proteinExistence type="inferred from homology"/>
<dbReference type="InterPro" id="IPR036073">
    <property type="entry name" value="Desulfoferrodoxin_Fe-bd_dom_sf"/>
</dbReference>
<keyword evidence="2" id="KW-0813">Transport</keyword>
<evidence type="ECO:0000256" key="2">
    <source>
        <dbReference type="ARBA" id="ARBA00022448"/>
    </source>
</evidence>
<comment type="caution">
    <text evidence="8">The sequence shown here is derived from an EMBL/GenBank/DDBJ whole genome shotgun (WGS) entry which is preliminary data.</text>
</comment>
<dbReference type="GO" id="GO:0005506">
    <property type="term" value="F:iron ion binding"/>
    <property type="evidence" value="ECO:0007669"/>
    <property type="project" value="InterPro"/>
</dbReference>
<dbReference type="InterPro" id="IPR051233">
    <property type="entry name" value="Desulfoferrodoxin_SOR"/>
</dbReference>
<dbReference type="GO" id="GO:0016491">
    <property type="term" value="F:oxidoreductase activity"/>
    <property type="evidence" value="ECO:0007669"/>
    <property type="project" value="InterPro"/>
</dbReference>
<feature type="chain" id="PRO_5040471084" evidence="6">
    <location>
        <begin position="20"/>
        <end position="185"/>
    </location>
</feature>
<gene>
    <name evidence="8" type="ORF">SEMRO_1537_G280710.1</name>
</gene>
<dbReference type="Gene3D" id="2.60.40.730">
    <property type="entry name" value="SOR catalytic domain"/>
    <property type="match status" value="1"/>
</dbReference>
<protein>
    <submittedName>
        <fullName evidence="8">Superoxide reductase</fullName>
    </submittedName>
</protein>
<comment type="similarity">
    <text evidence="1">Belongs to the desulfoferrodoxin family.</text>
</comment>
<dbReference type="SUPFAM" id="SSF49367">
    <property type="entry name" value="Superoxide reductase-like"/>
    <property type="match status" value="1"/>
</dbReference>
<keyword evidence="9" id="KW-1185">Reference proteome</keyword>
<evidence type="ECO:0000256" key="5">
    <source>
        <dbReference type="ARBA" id="ARBA00023004"/>
    </source>
</evidence>
<dbReference type="EMBL" id="CAICTM010001535">
    <property type="protein sequence ID" value="CAB9524439.1"/>
    <property type="molecule type" value="Genomic_DNA"/>
</dbReference>
<evidence type="ECO:0000256" key="3">
    <source>
        <dbReference type="ARBA" id="ARBA00022723"/>
    </source>
</evidence>
<accession>A0A9N8EQW7</accession>
<dbReference type="Pfam" id="PF01880">
    <property type="entry name" value="Desulfoferrodox"/>
    <property type="match status" value="1"/>
</dbReference>
<feature type="signal peptide" evidence="6">
    <location>
        <begin position="1"/>
        <end position="19"/>
    </location>
</feature>
<evidence type="ECO:0000259" key="7">
    <source>
        <dbReference type="Pfam" id="PF01880"/>
    </source>
</evidence>
<evidence type="ECO:0000256" key="4">
    <source>
        <dbReference type="ARBA" id="ARBA00022982"/>
    </source>
</evidence>
<feature type="domain" description="Desulfoferrodoxin ferrous iron-binding" evidence="7">
    <location>
        <begin position="97"/>
        <end position="180"/>
    </location>
</feature>
<name>A0A9N8EQW7_9STRA</name>